<feature type="compositionally biased region" description="Pro residues" evidence="1">
    <location>
        <begin position="421"/>
        <end position="443"/>
    </location>
</feature>
<dbReference type="AlphaFoldDB" id="A0A2T0RMI3"/>
<sequence length="656" mass="68553">MDETGQSGDAGTADGGTGGESRDRTLLNGWAARDSPWSNAGAALDSDEEVPAWRRPATEVRPFTQRPLPTDPPSGDIRPFAEPPPPPSFTPARPSSAPPADDPPPRLENAASPRWSDSRARYQDLLSHLSPNGTEPRQAPQPRPNPQAPEPAERPDPLSPEMLRPNGHQTSGLPASAPPYPYEGDLDDVRQQRAQLPVERPFPAVRPATPGGRRADWSSTPDWSTPEAARHALDPPTPAEGLPRVGGENADAGRSGEQTVARPSYDPASFPRRLPYEHPEPASPARPPGDPGDVGEQPFSALPQRVPAQPDVPTVPEPPSVEPSAETPALARIATHLRRDDVLSSQERQEGFDVTAILEAVREVEGVRDAALRTTQAGAHSLRLDLAEGADPAEVSRQVARLLQDRMGLDAAMQGASPFGGPAPAPPAPAPRSAPPAPAPRSAPPAGRATLPGPSRIRSVPPAPAQASAPPVPSSAPPAPFVPAQPNPAGRPLPALPGTVEQVPTGYDAAPPRPLLDPGERPGPRVMIENVQVNTFGSEATVGVRLTVGGETAAGEATGPAIDGYLLRLCAMATASAVDELLTRSDHADGPAKCFVEHAAAVPFGSMQVAVVVVLLATDGWVEQLAGSAVVTGDDRHAMVRATLAAVNRRLEALLS</sequence>
<evidence type="ECO:0000256" key="1">
    <source>
        <dbReference type="SAM" id="MobiDB-lite"/>
    </source>
</evidence>
<proteinExistence type="predicted"/>
<evidence type="ECO:0000313" key="3">
    <source>
        <dbReference type="Proteomes" id="UP000239209"/>
    </source>
</evidence>
<evidence type="ECO:0000313" key="2">
    <source>
        <dbReference type="EMBL" id="PRY22399.1"/>
    </source>
</evidence>
<accession>A0A2T0RMI3</accession>
<reference evidence="2 3" key="1">
    <citation type="submission" date="2018-03" db="EMBL/GenBank/DDBJ databases">
        <title>Genomic Encyclopedia of Archaeal and Bacterial Type Strains, Phase II (KMG-II): from individual species to whole genera.</title>
        <authorList>
            <person name="Goeker M."/>
        </authorList>
    </citation>
    <scope>NUCLEOTIDE SEQUENCE [LARGE SCALE GENOMIC DNA]</scope>
    <source>
        <strain evidence="2 3">DSM 45348</strain>
    </source>
</reference>
<keyword evidence="3" id="KW-1185">Reference proteome</keyword>
<name>A0A2T0RMI3_9ACTN</name>
<dbReference type="Proteomes" id="UP000239209">
    <property type="component" value="Unassembled WGS sequence"/>
</dbReference>
<comment type="caution">
    <text evidence="2">The sequence shown here is derived from an EMBL/GenBank/DDBJ whole genome shotgun (WGS) entry which is preliminary data.</text>
</comment>
<feature type="compositionally biased region" description="Pro residues" evidence="1">
    <location>
        <begin position="281"/>
        <end position="290"/>
    </location>
</feature>
<dbReference type="EMBL" id="PVZG01000017">
    <property type="protein sequence ID" value="PRY22399.1"/>
    <property type="molecule type" value="Genomic_DNA"/>
</dbReference>
<protein>
    <submittedName>
        <fullName evidence="2">Uncharacterized protein</fullName>
    </submittedName>
</protein>
<feature type="compositionally biased region" description="Pro residues" evidence="1">
    <location>
        <begin position="139"/>
        <end position="149"/>
    </location>
</feature>
<organism evidence="2 3">
    <name type="scientific">Pseudosporangium ferrugineum</name>
    <dbReference type="NCBI Taxonomy" id="439699"/>
    <lineage>
        <taxon>Bacteria</taxon>
        <taxon>Bacillati</taxon>
        <taxon>Actinomycetota</taxon>
        <taxon>Actinomycetes</taxon>
        <taxon>Micromonosporales</taxon>
        <taxon>Micromonosporaceae</taxon>
        <taxon>Pseudosporangium</taxon>
    </lineage>
</organism>
<feature type="region of interest" description="Disordered" evidence="1">
    <location>
        <begin position="412"/>
        <end position="523"/>
    </location>
</feature>
<feature type="region of interest" description="Disordered" evidence="1">
    <location>
        <begin position="1"/>
        <end position="333"/>
    </location>
</feature>
<feature type="compositionally biased region" description="Pro residues" evidence="1">
    <location>
        <begin position="470"/>
        <end position="495"/>
    </location>
</feature>
<gene>
    <name evidence="2" type="ORF">CLV70_117103</name>
</gene>
<dbReference type="OrthoDB" id="5181693at2"/>